<reference evidence="1" key="1">
    <citation type="submission" date="2018-05" db="EMBL/GenBank/DDBJ databases">
        <authorList>
            <person name="Lanie J.A."/>
            <person name="Ng W.-L."/>
            <person name="Kazmierczak K.M."/>
            <person name="Andrzejewski T.M."/>
            <person name="Davidsen T.M."/>
            <person name="Wayne K.J."/>
            <person name="Tettelin H."/>
            <person name="Glass J.I."/>
            <person name="Rusch D."/>
            <person name="Podicherti R."/>
            <person name="Tsui H.-C.T."/>
            <person name="Winkler M.E."/>
        </authorList>
    </citation>
    <scope>NUCLEOTIDE SEQUENCE</scope>
</reference>
<sequence length="42" mass="4573">MARSSLHIQITAHDRPGILAETLGFIVDFSGVVYGFNTPPPF</sequence>
<name>A0A381UAU7_9ZZZZ</name>
<evidence type="ECO:0008006" key="2">
    <source>
        <dbReference type="Google" id="ProtNLM"/>
    </source>
</evidence>
<protein>
    <recommendedName>
        <fullName evidence="2">ACT domain-containing protein</fullName>
    </recommendedName>
</protein>
<evidence type="ECO:0000313" key="1">
    <source>
        <dbReference type="EMBL" id="SVA25310.1"/>
    </source>
</evidence>
<dbReference type="AlphaFoldDB" id="A0A381UAU7"/>
<proteinExistence type="predicted"/>
<organism evidence="1">
    <name type="scientific">marine metagenome</name>
    <dbReference type="NCBI Taxonomy" id="408172"/>
    <lineage>
        <taxon>unclassified sequences</taxon>
        <taxon>metagenomes</taxon>
        <taxon>ecological metagenomes</taxon>
    </lineage>
</organism>
<accession>A0A381UAU7</accession>
<dbReference type="EMBL" id="UINC01006075">
    <property type="protein sequence ID" value="SVA25310.1"/>
    <property type="molecule type" value="Genomic_DNA"/>
</dbReference>
<gene>
    <name evidence="1" type="ORF">METZ01_LOCUS78164</name>
</gene>